<evidence type="ECO:0000256" key="3">
    <source>
        <dbReference type="ARBA" id="ARBA00007424"/>
    </source>
</evidence>
<dbReference type="Gene3D" id="3.40.50.960">
    <property type="entry name" value="Lumazine/riboflavin synthase"/>
    <property type="match status" value="1"/>
</dbReference>
<evidence type="ECO:0000256" key="1">
    <source>
        <dbReference type="ARBA" id="ARBA00000968"/>
    </source>
</evidence>
<dbReference type="EMBL" id="DTBE01000027">
    <property type="protein sequence ID" value="HGQ59274.1"/>
    <property type="molecule type" value="Genomic_DNA"/>
</dbReference>
<organism evidence="10">
    <name type="scientific">Staphylothermus marinus</name>
    <dbReference type="NCBI Taxonomy" id="2280"/>
    <lineage>
        <taxon>Archaea</taxon>
        <taxon>Thermoproteota</taxon>
        <taxon>Thermoprotei</taxon>
        <taxon>Desulfurococcales</taxon>
        <taxon>Desulfurococcaceae</taxon>
        <taxon>Staphylothermus</taxon>
    </lineage>
</organism>
<dbReference type="UniPathway" id="UPA00275">
    <property type="reaction ID" value="UER00405"/>
</dbReference>
<dbReference type="AlphaFoldDB" id="A0A7C4JL57"/>
<dbReference type="Pfam" id="PF00885">
    <property type="entry name" value="DMRL_synthase"/>
    <property type="match status" value="1"/>
</dbReference>
<dbReference type="SUPFAM" id="SSF52121">
    <property type="entry name" value="Lumazine synthase"/>
    <property type="match status" value="1"/>
</dbReference>
<dbReference type="GO" id="GO:0009231">
    <property type="term" value="P:riboflavin biosynthetic process"/>
    <property type="evidence" value="ECO:0007669"/>
    <property type="project" value="UniProtKB-UniPathway"/>
</dbReference>
<evidence type="ECO:0000256" key="7">
    <source>
        <dbReference type="ARBA" id="ARBA00022679"/>
    </source>
</evidence>
<evidence type="ECO:0000313" key="10">
    <source>
        <dbReference type="EMBL" id="HGQ73756.1"/>
    </source>
</evidence>
<comment type="similarity">
    <text evidence="3">Belongs to the DMRL synthase family.</text>
</comment>
<sequence length="157" mass="17416">MTRIGVVDTTFARVDMAKYVIRILEKEIPGVEIIRYTVPGLKDIPVATRKLLIDEKCDGAITLGWVGADLTDKFTYLATSIGLIMLQILTGKHVIDVTVHEDEAKDEKELYDIAIDRAVKHALNLVNLLKYGREALSKFAGKGLRQGKPDVGPIIEE</sequence>
<evidence type="ECO:0000256" key="5">
    <source>
        <dbReference type="ARBA" id="ARBA00013950"/>
    </source>
</evidence>
<dbReference type="GO" id="GO:0009349">
    <property type="term" value="C:riboflavin synthase complex"/>
    <property type="evidence" value="ECO:0007669"/>
    <property type="project" value="InterPro"/>
</dbReference>
<dbReference type="NCBIfam" id="TIGR01506">
    <property type="entry name" value="ribC_arch"/>
    <property type="match status" value="1"/>
</dbReference>
<gene>
    <name evidence="9" type="ORF">ENU09_00890</name>
    <name evidence="10" type="ORF">ENU20_01585</name>
</gene>
<keyword evidence="7 10" id="KW-0808">Transferase</keyword>
<dbReference type="GO" id="GO:0004746">
    <property type="term" value="F:riboflavin synthase activity"/>
    <property type="evidence" value="ECO:0007669"/>
    <property type="project" value="UniProtKB-UniRule"/>
</dbReference>
<dbReference type="CDD" id="cd09210">
    <property type="entry name" value="Riboflavin_synthase_archaeal"/>
    <property type="match status" value="1"/>
</dbReference>
<protein>
    <recommendedName>
        <fullName evidence="5 8">Riboflavin synthase</fullName>
        <ecNumber evidence="4 8">2.5.1.9</ecNumber>
    </recommendedName>
</protein>
<accession>A0A7C4JL57</accession>
<comment type="pathway">
    <text evidence="2">Cofactor biosynthesis; riboflavin biosynthesis; riboflavin from 2-hydroxy-3-oxobutyl phosphate and 5-amino-6-(D-ribitylamino)uracil: step 2/2.</text>
</comment>
<keyword evidence="6" id="KW-0686">Riboflavin biosynthesis</keyword>
<dbReference type="InterPro" id="IPR036467">
    <property type="entry name" value="LS/RS_sf"/>
</dbReference>
<evidence type="ECO:0000256" key="4">
    <source>
        <dbReference type="ARBA" id="ARBA00012827"/>
    </source>
</evidence>
<evidence type="ECO:0000256" key="2">
    <source>
        <dbReference type="ARBA" id="ARBA00004887"/>
    </source>
</evidence>
<dbReference type="EC" id="2.5.1.9" evidence="4 8"/>
<reference evidence="10" key="1">
    <citation type="journal article" date="2020" name="mSystems">
        <title>Genome- and Community-Level Interaction Insights into Carbon Utilization and Element Cycling Functions of Hydrothermarchaeota in Hydrothermal Sediment.</title>
        <authorList>
            <person name="Zhou Z."/>
            <person name="Liu Y."/>
            <person name="Xu W."/>
            <person name="Pan J."/>
            <person name="Luo Z.H."/>
            <person name="Li M."/>
        </authorList>
    </citation>
    <scope>NUCLEOTIDE SEQUENCE [LARGE SCALE GENOMIC DNA]</scope>
    <source>
        <strain evidence="9">SpSt-638</strain>
        <strain evidence="10">SpSt-648</strain>
    </source>
</reference>
<evidence type="ECO:0000256" key="8">
    <source>
        <dbReference type="NCBIfam" id="TIGR01506"/>
    </source>
</evidence>
<dbReference type="InterPro" id="IPR006399">
    <property type="entry name" value="Ribfl_synth_arc"/>
</dbReference>
<evidence type="ECO:0000256" key="6">
    <source>
        <dbReference type="ARBA" id="ARBA00022619"/>
    </source>
</evidence>
<dbReference type="EMBL" id="DTBP01000013">
    <property type="protein sequence ID" value="HGQ73756.1"/>
    <property type="molecule type" value="Genomic_DNA"/>
</dbReference>
<dbReference type="InterPro" id="IPR002180">
    <property type="entry name" value="LS/RS"/>
</dbReference>
<proteinExistence type="inferred from homology"/>
<comment type="caution">
    <text evidence="10">The sequence shown here is derived from an EMBL/GenBank/DDBJ whole genome shotgun (WGS) entry which is preliminary data.</text>
</comment>
<evidence type="ECO:0000313" key="9">
    <source>
        <dbReference type="EMBL" id="HGQ59274.1"/>
    </source>
</evidence>
<comment type="catalytic activity">
    <reaction evidence="1">
        <text>2 6,7-dimethyl-8-(1-D-ribityl)lumazine + H(+) = 5-amino-6-(D-ribitylamino)uracil + riboflavin</text>
        <dbReference type="Rhea" id="RHEA:20772"/>
        <dbReference type="ChEBI" id="CHEBI:15378"/>
        <dbReference type="ChEBI" id="CHEBI:15934"/>
        <dbReference type="ChEBI" id="CHEBI:57986"/>
        <dbReference type="ChEBI" id="CHEBI:58201"/>
        <dbReference type="EC" id="2.5.1.9"/>
    </reaction>
</comment>
<name>A0A7C4JL57_STAMA</name>